<protein>
    <submittedName>
        <fullName evidence="8">Cation ABC transporter permease</fullName>
    </submittedName>
</protein>
<dbReference type="Gene3D" id="1.10.3470.10">
    <property type="entry name" value="ABC transporter involved in vitamin B12 uptake, BtuC"/>
    <property type="match status" value="1"/>
</dbReference>
<feature type="transmembrane region" description="Helical" evidence="7">
    <location>
        <begin position="173"/>
        <end position="198"/>
    </location>
</feature>
<keyword evidence="5 7" id="KW-0472">Membrane</keyword>
<proteinExistence type="inferred from homology"/>
<gene>
    <name evidence="8" type="ORF">CH330_03935</name>
</gene>
<evidence type="ECO:0000256" key="1">
    <source>
        <dbReference type="ARBA" id="ARBA00004141"/>
    </source>
</evidence>
<evidence type="ECO:0000256" key="3">
    <source>
        <dbReference type="ARBA" id="ARBA00022692"/>
    </source>
</evidence>
<accession>A0A235BUX2</accession>
<keyword evidence="4 7" id="KW-1133">Transmembrane helix</keyword>
<feature type="transmembrane region" description="Helical" evidence="7">
    <location>
        <begin position="46"/>
        <end position="77"/>
    </location>
</feature>
<evidence type="ECO:0000313" key="8">
    <source>
        <dbReference type="EMBL" id="OYD16004.1"/>
    </source>
</evidence>
<feature type="transmembrane region" description="Helical" evidence="7">
    <location>
        <begin position="245"/>
        <end position="263"/>
    </location>
</feature>
<dbReference type="PANTHER" id="PTHR30477">
    <property type="entry name" value="ABC-TRANSPORTER METAL-BINDING PROTEIN"/>
    <property type="match status" value="1"/>
</dbReference>
<dbReference type="GO" id="GO:0043190">
    <property type="term" value="C:ATP-binding cassette (ABC) transporter complex"/>
    <property type="evidence" value="ECO:0007669"/>
    <property type="project" value="InterPro"/>
</dbReference>
<feature type="transmembrane region" description="Helical" evidence="7">
    <location>
        <begin position="89"/>
        <end position="108"/>
    </location>
</feature>
<evidence type="ECO:0000313" key="9">
    <source>
        <dbReference type="Proteomes" id="UP000215559"/>
    </source>
</evidence>
<feature type="transmembrane region" description="Helical" evidence="7">
    <location>
        <begin position="12"/>
        <end position="34"/>
    </location>
</feature>
<dbReference type="InterPro" id="IPR037294">
    <property type="entry name" value="ABC_BtuC-like"/>
</dbReference>
<reference evidence="8 9" key="1">
    <citation type="submission" date="2017-07" db="EMBL/GenBank/DDBJ databases">
        <title>Recovery of genomes from metagenomes via a dereplication, aggregation, and scoring strategy.</title>
        <authorList>
            <person name="Sieber C.M."/>
            <person name="Probst A.J."/>
            <person name="Sharrar A."/>
            <person name="Thomas B.C."/>
            <person name="Hess M."/>
            <person name="Tringe S.G."/>
            <person name="Banfield J.F."/>
        </authorList>
    </citation>
    <scope>NUCLEOTIDE SEQUENCE [LARGE SCALE GENOMIC DNA]</scope>
    <source>
        <strain evidence="8">JGI_Cruoil_03_51_56</strain>
    </source>
</reference>
<dbReference type="AlphaFoldDB" id="A0A235BUX2"/>
<dbReference type="Proteomes" id="UP000215559">
    <property type="component" value="Unassembled WGS sequence"/>
</dbReference>
<dbReference type="EMBL" id="NOZP01000076">
    <property type="protein sequence ID" value="OYD16004.1"/>
    <property type="molecule type" value="Genomic_DNA"/>
</dbReference>
<comment type="subcellular location">
    <subcellularLocation>
        <location evidence="6">Cell membrane</location>
        <topology evidence="6">Multi-pass membrane protein</topology>
    </subcellularLocation>
    <subcellularLocation>
        <location evidence="1">Membrane</location>
        <topology evidence="1">Multi-pass membrane protein</topology>
    </subcellularLocation>
</comment>
<feature type="transmembrane region" description="Helical" evidence="7">
    <location>
        <begin position="120"/>
        <end position="153"/>
    </location>
</feature>
<dbReference type="GO" id="GO:0055085">
    <property type="term" value="P:transmembrane transport"/>
    <property type="evidence" value="ECO:0007669"/>
    <property type="project" value="InterPro"/>
</dbReference>
<comment type="caution">
    <text evidence="8">The sequence shown here is derived from an EMBL/GenBank/DDBJ whole genome shotgun (WGS) entry which is preliminary data.</text>
</comment>
<dbReference type="SUPFAM" id="SSF81345">
    <property type="entry name" value="ABC transporter involved in vitamin B12 uptake, BtuC"/>
    <property type="match status" value="1"/>
</dbReference>
<evidence type="ECO:0000256" key="5">
    <source>
        <dbReference type="ARBA" id="ARBA00023136"/>
    </source>
</evidence>
<sequence length="274" mass="29064">MFEALQFPFAWRALAAAILGGGACGIVGVWVILMRIPFVGVALSHAAFAGAVFGLLLGINPLFSAVVACVTSSLLIGPIAERSDLEPNISIGIIFSIVLGLAFLGIGLMRGPRTGALRFIWGNILLVSPADIIVMIVMTAVVLGFLFMFFNQIQAVLFNREIARATGIPEKALFIAMLVLCGLTVTANLNTIGGLLIFSLIVNPPSAAYQLTYRLKTMYLLSGLFGIGSCLVGLLISYLTDAPSGAVIIITSSIVFGFALVFSPKRRRLKLKKG</sequence>
<name>A0A235BUX2_UNCW3</name>
<comment type="similarity">
    <text evidence="2 6">Belongs to the ABC-3 integral membrane protein family.</text>
</comment>
<feature type="transmembrane region" description="Helical" evidence="7">
    <location>
        <begin position="219"/>
        <end position="239"/>
    </location>
</feature>
<evidence type="ECO:0000256" key="7">
    <source>
        <dbReference type="SAM" id="Phobius"/>
    </source>
</evidence>
<dbReference type="PANTHER" id="PTHR30477:SF0">
    <property type="entry name" value="METAL TRANSPORT SYSTEM MEMBRANE PROTEIN TM_0125-RELATED"/>
    <property type="match status" value="1"/>
</dbReference>
<evidence type="ECO:0000256" key="2">
    <source>
        <dbReference type="ARBA" id="ARBA00008034"/>
    </source>
</evidence>
<dbReference type="Pfam" id="PF00950">
    <property type="entry name" value="ABC-3"/>
    <property type="match status" value="1"/>
</dbReference>
<dbReference type="InterPro" id="IPR001626">
    <property type="entry name" value="ABC_TroCD"/>
</dbReference>
<organism evidence="8 9">
    <name type="scientific">candidate division WOR-3 bacterium JGI_Cruoil_03_51_56</name>
    <dbReference type="NCBI Taxonomy" id="1973747"/>
    <lineage>
        <taxon>Bacteria</taxon>
        <taxon>Bacteria division WOR-3</taxon>
    </lineage>
</organism>
<evidence type="ECO:0000256" key="4">
    <source>
        <dbReference type="ARBA" id="ARBA00022989"/>
    </source>
</evidence>
<evidence type="ECO:0000256" key="6">
    <source>
        <dbReference type="RuleBase" id="RU003943"/>
    </source>
</evidence>
<keyword evidence="3 6" id="KW-0812">Transmembrane</keyword>
<keyword evidence="6" id="KW-0813">Transport</keyword>